<dbReference type="eggNOG" id="COG1385">
    <property type="taxonomic scope" value="Bacteria"/>
</dbReference>
<comment type="subcellular location">
    <subcellularLocation>
        <location evidence="1 12">Cytoplasm</location>
    </subcellularLocation>
</comment>
<comment type="function">
    <text evidence="10 12">Specifically methylates the N3 position of the uracil ring of uridine 1498 (m3U1498) in 16S rRNA. Acts on the fully assembled 30S ribosomal subunit.</text>
</comment>
<sequence>MRVPRIFTSEALSLSTEMALDKEASTHISRVLRMNTGQQIELFNGDGFSYFAQIQAIERNQVSVRVVEAIEVNNESPLNIHLFQGISRGDKMELTLQKGVELGVKQFTPLITERCGVKLDAKRWQKKLQHWQKVIESACEQCGRNSIPSLYPAVKLQDALSQLNNTSFFMHPDSKHSFKTIIADAQSELQLWVGPEGGFSDEEVEWVESHGCKPVQLGPRILRTETAALAAVSVMNSLWGDF</sequence>
<evidence type="ECO:0000256" key="9">
    <source>
        <dbReference type="ARBA" id="ARBA00022691"/>
    </source>
</evidence>
<evidence type="ECO:0000313" key="15">
    <source>
        <dbReference type="EMBL" id="ACV25654.1"/>
    </source>
</evidence>
<dbReference type="Pfam" id="PF20260">
    <property type="entry name" value="PUA_4"/>
    <property type="match status" value="1"/>
</dbReference>
<dbReference type="Proteomes" id="UP000001231">
    <property type="component" value="Chromosome"/>
</dbReference>
<dbReference type="Gene3D" id="3.40.1280.10">
    <property type="match status" value="1"/>
</dbReference>
<feature type="domain" description="Ribosomal RNA small subunit methyltransferase E methyltransferase" evidence="13">
    <location>
        <begin position="74"/>
        <end position="235"/>
    </location>
</feature>
<accession>C7R7A5</accession>
<dbReference type="RefSeq" id="WP_012800169.1">
    <property type="nucleotide sequence ID" value="NC_013166.1"/>
</dbReference>
<keyword evidence="5 12" id="KW-0963">Cytoplasm</keyword>
<dbReference type="FunCoup" id="C7R7A5">
    <property type="interactions" value="359"/>
</dbReference>
<dbReference type="GO" id="GO:0070475">
    <property type="term" value="P:rRNA base methylation"/>
    <property type="evidence" value="ECO:0007669"/>
    <property type="project" value="TreeGrafter"/>
</dbReference>
<dbReference type="EC" id="2.1.1.193" evidence="3 12"/>
<dbReference type="Pfam" id="PF04452">
    <property type="entry name" value="Methyltrans_RNA"/>
    <property type="match status" value="1"/>
</dbReference>
<proteinExistence type="inferred from homology"/>
<dbReference type="InParanoid" id="C7R7A5"/>
<dbReference type="InterPro" id="IPR046886">
    <property type="entry name" value="RsmE_MTase_dom"/>
</dbReference>
<dbReference type="InterPro" id="IPR046887">
    <property type="entry name" value="RsmE_PUA-like"/>
</dbReference>
<keyword evidence="7 12" id="KW-0489">Methyltransferase</keyword>
<dbReference type="SUPFAM" id="SSF88697">
    <property type="entry name" value="PUA domain-like"/>
    <property type="match status" value="1"/>
</dbReference>
<dbReference type="OrthoDB" id="9815641at2"/>
<dbReference type="InterPro" id="IPR006700">
    <property type="entry name" value="RsmE"/>
</dbReference>
<evidence type="ECO:0000256" key="2">
    <source>
        <dbReference type="ARBA" id="ARBA00005528"/>
    </source>
</evidence>
<dbReference type="KEGG" id="kko:Kkor_0233"/>
<name>C7R7A5_KANKD</name>
<keyword evidence="9 12" id="KW-0949">S-adenosyl-L-methionine</keyword>
<dbReference type="NCBIfam" id="NF008692">
    <property type="entry name" value="PRK11713.1-5"/>
    <property type="match status" value="1"/>
</dbReference>
<feature type="domain" description="Ribosomal RNA small subunit methyltransferase E PUA-like" evidence="14">
    <location>
        <begin position="20"/>
        <end position="66"/>
    </location>
</feature>
<evidence type="ECO:0000256" key="11">
    <source>
        <dbReference type="ARBA" id="ARBA00047944"/>
    </source>
</evidence>
<dbReference type="PANTHER" id="PTHR30027:SF3">
    <property type="entry name" value="16S RRNA (URACIL(1498)-N(3))-METHYLTRANSFERASE"/>
    <property type="match status" value="1"/>
</dbReference>
<dbReference type="STRING" id="523791.Kkor_0233"/>
<dbReference type="PIRSF" id="PIRSF015601">
    <property type="entry name" value="MTase_slr0722"/>
    <property type="match status" value="1"/>
</dbReference>
<evidence type="ECO:0000256" key="3">
    <source>
        <dbReference type="ARBA" id="ARBA00012328"/>
    </source>
</evidence>
<evidence type="ECO:0000256" key="7">
    <source>
        <dbReference type="ARBA" id="ARBA00022603"/>
    </source>
</evidence>
<dbReference type="EMBL" id="CP001707">
    <property type="protein sequence ID" value="ACV25654.1"/>
    <property type="molecule type" value="Genomic_DNA"/>
</dbReference>
<keyword evidence="16" id="KW-1185">Reference proteome</keyword>
<dbReference type="PANTHER" id="PTHR30027">
    <property type="entry name" value="RIBOSOMAL RNA SMALL SUBUNIT METHYLTRANSFERASE E"/>
    <property type="match status" value="1"/>
</dbReference>
<evidence type="ECO:0000313" key="16">
    <source>
        <dbReference type="Proteomes" id="UP000001231"/>
    </source>
</evidence>
<dbReference type="GO" id="GO:0070042">
    <property type="term" value="F:rRNA (uridine-N3-)-methyltransferase activity"/>
    <property type="evidence" value="ECO:0007669"/>
    <property type="project" value="TreeGrafter"/>
</dbReference>
<dbReference type="HOGENOM" id="CLU_067442_5_1_6"/>
<dbReference type="CDD" id="cd18084">
    <property type="entry name" value="RsmE-like"/>
    <property type="match status" value="1"/>
</dbReference>
<dbReference type="InterPro" id="IPR029028">
    <property type="entry name" value="Alpha/beta_knot_MTases"/>
</dbReference>
<evidence type="ECO:0000256" key="6">
    <source>
        <dbReference type="ARBA" id="ARBA00022552"/>
    </source>
</evidence>
<comment type="similarity">
    <text evidence="2 12">Belongs to the RNA methyltransferase RsmE family.</text>
</comment>
<evidence type="ECO:0000256" key="8">
    <source>
        <dbReference type="ARBA" id="ARBA00022679"/>
    </source>
</evidence>
<organism evidence="15 16">
    <name type="scientific">Kangiella koreensis (strain DSM 16069 / JCM 12317 / KCTC 12182 / SW-125)</name>
    <dbReference type="NCBI Taxonomy" id="523791"/>
    <lineage>
        <taxon>Bacteria</taxon>
        <taxon>Pseudomonadati</taxon>
        <taxon>Pseudomonadota</taxon>
        <taxon>Gammaproteobacteria</taxon>
        <taxon>Kangiellales</taxon>
        <taxon>Kangiellaceae</taxon>
        <taxon>Kangiella</taxon>
    </lineage>
</organism>
<protein>
    <recommendedName>
        <fullName evidence="4 12">Ribosomal RNA small subunit methyltransferase E</fullName>
        <ecNumber evidence="3 12">2.1.1.193</ecNumber>
    </recommendedName>
</protein>
<evidence type="ECO:0000256" key="10">
    <source>
        <dbReference type="ARBA" id="ARBA00025699"/>
    </source>
</evidence>
<evidence type="ECO:0000256" key="5">
    <source>
        <dbReference type="ARBA" id="ARBA00022490"/>
    </source>
</evidence>
<reference evidence="15 16" key="1">
    <citation type="journal article" date="2009" name="Stand. Genomic Sci.">
        <title>Complete genome sequence of Kangiella koreensis type strain (SW-125).</title>
        <authorList>
            <person name="Han C."/>
            <person name="Sikorski J."/>
            <person name="Lapidus A."/>
            <person name="Nolan M."/>
            <person name="Glavina Del Rio T."/>
            <person name="Tice H."/>
            <person name="Cheng J.F."/>
            <person name="Lucas S."/>
            <person name="Chen F."/>
            <person name="Copeland A."/>
            <person name="Ivanova N."/>
            <person name="Mavromatis K."/>
            <person name="Ovchinnikova G."/>
            <person name="Pati A."/>
            <person name="Bruce D."/>
            <person name="Goodwin L."/>
            <person name="Pitluck S."/>
            <person name="Chen A."/>
            <person name="Palaniappan K."/>
            <person name="Land M."/>
            <person name="Hauser L."/>
            <person name="Chang Y.J."/>
            <person name="Jeffries C.D."/>
            <person name="Chain P."/>
            <person name="Saunders E."/>
            <person name="Brettin T."/>
            <person name="Goker M."/>
            <person name="Tindall B.J."/>
            <person name="Bristow J."/>
            <person name="Eisen J.A."/>
            <person name="Markowitz V."/>
            <person name="Hugenholtz P."/>
            <person name="Kyrpides N.C."/>
            <person name="Klenk H.P."/>
            <person name="Detter J.C."/>
        </authorList>
    </citation>
    <scope>NUCLEOTIDE SEQUENCE [LARGE SCALE GENOMIC DNA]</scope>
    <source>
        <strain evidence="16">DSM 16069 / KCTC 12182 / SW-125</strain>
    </source>
</reference>
<dbReference type="SUPFAM" id="SSF75217">
    <property type="entry name" value="alpha/beta knot"/>
    <property type="match status" value="1"/>
</dbReference>
<evidence type="ECO:0000256" key="1">
    <source>
        <dbReference type="ARBA" id="ARBA00004496"/>
    </source>
</evidence>
<evidence type="ECO:0000259" key="14">
    <source>
        <dbReference type="Pfam" id="PF20260"/>
    </source>
</evidence>
<evidence type="ECO:0000259" key="13">
    <source>
        <dbReference type="Pfam" id="PF04452"/>
    </source>
</evidence>
<dbReference type="InterPro" id="IPR029026">
    <property type="entry name" value="tRNA_m1G_MTases_N"/>
</dbReference>
<evidence type="ECO:0000256" key="12">
    <source>
        <dbReference type="PIRNR" id="PIRNR015601"/>
    </source>
</evidence>
<gene>
    <name evidence="15" type="ordered locus">Kkor_0233</name>
</gene>
<dbReference type="GO" id="GO:0005737">
    <property type="term" value="C:cytoplasm"/>
    <property type="evidence" value="ECO:0007669"/>
    <property type="project" value="UniProtKB-SubCell"/>
</dbReference>
<dbReference type="NCBIfam" id="TIGR00046">
    <property type="entry name" value="RsmE family RNA methyltransferase"/>
    <property type="match status" value="1"/>
</dbReference>
<evidence type="ECO:0000256" key="4">
    <source>
        <dbReference type="ARBA" id="ARBA00013673"/>
    </source>
</evidence>
<keyword evidence="6 12" id="KW-0698">rRNA processing</keyword>
<comment type="catalytic activity">
    <reaction evidence="11 12">
        <text>uridine(1498) in 16S rRNA + S-adenosyl-L-methionine = N(3)-methyluridine(1498) in 16S rRNA + S-adenosyl-L-homocysteine + H(+)</text>
        <dbReference type="Rhea" id="RHEA:42920"/>
        <dbReference type="Rhea" id="RHEA-COMP:10283"/>
        <dbReference type="Rhea" id="RHEA-COMP:10284"/>
        <dbReference type="ChEBI" id="CHEBI:15378"/>
        <dbReference type="ChEBI" id="CHEBI:57856"/>
        <dbReference type="ChEBI" id="CHEBI:59789"/>
        <dbReference type="ChEBI" id="CHEBI:65315"/>
        <dbReference type="ChEBI" id="CHEBI:74502"/>
        <dbReference type="EC" id="2.1.1.193"/>
    </reaction>
</comment>
<dbReference type="InterPro" id="IPR015947">
    <property type="entry name" value="PUA-like_sf"/>
</dbReference>
<keyword evidence="8 12" id="KW-0808">Transferase</keyword>
<dbReference type="AlphaFoldDB" id="C7R7A5"/>
<dbReference type="Gene3D" id="2.40.240.20">
    <property type="entry name" value="Hypothetical PUA domain-like, domain 1"/>
    <property type="match status" value="1"/>
</dbReference>